<reference evidence="1 2" key="1">
    <citation type="journal article" date="2016" name="Nat. Commun.">
        <title>Thousands of microbial genomes shed light on interconnected biogeochemical processes in an aquifer system.</title>
        <authorList>
            <person name="Anantharaman K."/>
            <person name="Brown C.T."/>
            <person name="Hug L.A."/>
            <person name="Sharon I."/>
            <person name="Castelle C.J."/>
            <person name="Probst A.J."/>
            <person name="Thomas B.C."/>
            <person name="Singh A."/>
            <person name="Wilkins M.J."/>
            <person name="Karaoz U."/>
            <person name="Brodie E.L."/>
            <person name="Williams K.H."/>
            <person name="Hubbard S.S."/>
            <person name="Banfield J.F."/>
        </authorList>
    </citation>
    <scope>NUCLEOTIDE SEQUENCE [LARGE SCALE GENOMIC DNA]</scope>
</reference>
<dbReference type="EMBL" id="MFRA01000004">
    <property type="protein sequence ID" value="OGH93022.1"/>
    <property type="molecule type" value="Genomic_DNA"/>
</dbReference>
<sequence length="77" mass="8486">MKVIKKGFEHATIGKELTCVGDGFGKGKGGCGAVLHVVPADIYVKHFSIGDYDGTHYWFVCPECSAKTYVKYDVFHK</sequence>
<dbReference type="STRING" id="1798705.A2563_05430"/>
<protein>
    <submittedName>
        <fullName evidence="1">Uncharacterized protein</fullName>
    </submittedName>
</protein>
<proteinExistence type="predicted"/>
<accession>A0A1F6PA28</accession>
<evidence type="ECO:0000313" key="2">
    <source>
        <dbReference type="Proteomes" id="UP000176634"/>
    </source>
</evidence>
<gene>
    <name evidence="1" type="ORF">A2563_05430</name>
</gene>
<comment type="caution">
    <text evidence="1">The sequence shown here is derived from an EMBL/GenBank/DDBJ whole genome shotgun (WGS) entry which is preliminary data.</text>
</comment>
<dbReference type="Proteomes" id="UP000176634">
    <property type="component" value="Unassembled WGS sequence"/>
</dbReference>
<organism evidence="1 2">
    <name type="scientific">Candidatus Magasanikbacteria bacterium RIFOXYD1_FULL_40_23</name>
    <dbReference type="NCBI Taxonomy" id="1798705"/>
    <lineage>
        <taxon>Bacteria</taxon>
        <taxon>Candidatus Magasanikiibacteriota</taxon>
    </lineage>
</organism>
<evidence type="ECO:0000313" key="1">
    <source>
        <dbReference type="EMBL" id="OGH93022.1"/>
    </source>
</evidence>
<name>A0A1F6PA28_9BACT</name>
<dbReference type="AlphaFoldDB" id="A0A1F6PA28"/>